<protein>
    <submittedName>
        <fullName evidence="2">Uncharacterized protein</fullName>
    </submittedName>
</protein>
<proteinExistence type="predicted"/>
<accession>A0ABN8ZBL0</accession>
<dbReference type="EMBL" id="OX459966">
    <property type="protein sequence ID" value="CAI9171129.1"/>
    <property type="molecule type" value="Genomic_DNA"/>
</dbReference>
<organism evidence="2 3">
    <name type="scientific">Rangifer tarandus platyrhynchus</name>
    <name type="common">Svalbard reindeer</name>
    <dbReference type="NCBI Taxonomy" id="3082113"/>
    <lineage>
        <taxon>Eukaryota</taxon>
        <taxon>Metazoa</taxon>
        <taxon>Chordata</taxon>
        <taxon>Craniata</taxon>
        <taxon>Vertebrata</taxon>
        <taxon>Euteleostomi</taxon>
        <taxon>Mammalia</taxon>
        <taxon>Eutheria</taxon>
        <taxon>Laurasiatheria</taxon>
        <taxon>Artiodactyla</taxon>
        <taxon>Ruminantia</taxon>
        <taxon>Pecora</taxon>
        <taxon>Cervidae</taxon>
        <taxon>Odocoileinae</taxon>
        <taxon>Rangifer</taxon>
    </lineage>
</organism>
<evidence type="ECO:0000256" key="1">
    <source>
        <dbReference type="SAM" id="SignalP"/>
    </source>
</evidence>
<evidence type="ECO:0000313" key="2">
    <source>
        <dbReference type="EMBL" id="CAI9171129.1"/>
    </source>
</evidence>
<evidence type="ECO:0000313" key="3">
    <source>
        <dbReference type="Proteomes" id="UP001176941"/>
    </source>
</evidence>
<gene>
    <name evidence="2" type="ORF">MRATA1EN1_LOCUS20091</name>
</gene>
<dbReference type="Proteomes" id="UP001176941">
    <property type="component" value="Chromosome 30"/>
</dbReference>
<sequence length="118" mass="13250">MGTFLREIPQLLQLLGMWGYAPVSNGQTPWWVSPLRYGDFIPLCSFLEQQKGTSLSLTNLNLSLLSWCKKQPSMGQGHRVTFNMNTSLTEITKAYTSYMKIKEEKGSLTKGGQASRCP</sequence>
<reference evidence="2" key="1">
    <citation type="submission" date="2023-04" db="EMBL/GenBank/DDBJ databases">
        <authorList>
            <consortium name="ELIXIR-Norway"/>
        </authorList>
    </citation>
    <scope>NUCLEOTIDE SEQUENCE [LARGE SCALE GENOMIC DNA]</scope>
</reference>
<feature type="chain" id="PRO_5046060698" evidence="1">
    <location>
        <begin position="27"/>
        <end position="118"/>
    </location>
</feature>
<feature type="signal peptide" evidence="1">
    <location>
        <begin position="1"/>
        <end position="26"/>
    </location>
</feature>
<name>A0ABN8ZBL0_RANTA</name>
<keyword evidence="1" id="KW-0732">Signal</keyword>
<keyword evidence="3" id="KW-1185">Reference proteome</keyword>